<dbReference type="InterPro" id="IPR037197">
    <property type="entry name" value="WWE_dom_sf"/>
</dbReference>
<feature type="compositionally biased region" description="Low complexity" evidence="11">
    <location>
        <begin position="2822"/>
        <end position="2840"/>
    </location>
</feature>
<feature type="region of interest" description="Disordered" evidence="11">
    <location>
        <begin position="2084"/>
        <end position="2139"/>
    </location>
</feature>
<evidence type="ECO:0000256" key="1">
    <source>
        <dbReference type="ARBA" id="ARBA00000885"/>
    </source>
</evidence>
<feature type="region of interest" description="Disordered" evidence="11">
    <location>
        <begin position="3842"/>
        <end position="3867"/>
    </location>
</feature>
<dbReference type="InterPro" id="IPR050409">
    <property type="entry name" value="E3_ubiq-protein_ligase"/>
</dbReference>
<evidence type="ECO:0000256" key="7">
    <source>
        <dbReference type="ARBA" id="ARBA00022786"/>
    </source>
</evidence>
<dbReference type="PROSITE" id="PS50237">
    <property type="entry name" value="HECT"/>
    <property type="match status" value="1"/>
</dbReference>
<evidence type="ECO:0000256" key="10">
    <source>
        <dbReference type="PROSITE-ProRule" id="PRU00104"/>
    </source>
</evidence>
<evidence type="ECO:0000256" key="6">
    <source>
        <dbReference type="ARBA" id="ARBA00022679"/>
    </source>
</evidence>
<feature type="region of interest" description="Disordered" evidence="11">
    <location>
        <begin position="1505"/>
        <end position="1558"/>
    </location>
</feature>
<keyword evidence="15" id="KW-1185">Reference proteome</keyword>
<evidence type="ECO:0000256" key="2">
    <source>
        <dbReference type="ARBA" id="ARBA00004123"/>
    </source>
</evidence>
<dbReference type="Proteomes" id="UP000694865">
    <property type="component" value="Unplaced"/>
</dbReference>
<feature type="compositionally biased region" description="Basic and acidic residues" evidence="11">
    <location>
        <begin position="2255"/>
        <end position="2265"/>
    </location>
</feature>
<dbReference type="Gene3D" id="3.30.2160.10">
    <property type="entry name" value="Hect, E3 ligase catalytic domain"/>
    <property type="match status" value="1"/>
</dbReference>
<evidence type="ECO:0000256" key="4">
    <source>
        <dbReference type="ARBA" id="ARBA00012485"/>
    </source>
</evidence>
<feature type="region of interest" description="Disordered" evidence="11">
    <location>
        <begin position="2569"/>
        <end position="2601"/>
    </location>
</feature>
<protein>
    <recommendedName>
        <fullName evidence="4">HECT-type E3 ubiquitin transferase</fullName>
        <ecNumber evidence="4">2.3.2.26</ecNumber>
    </recommendedName>
</protein>
<feature type="region of interest" description="Disordered" evidence="11">
    <location>
        <begin position="1834"/>
        <end position="1883"/>
    </location>
</feature>
<dbReference type="SUPFAM" id="SSF46934">
    <property type="entry name" value="UBA-like"/>
    <property type="match status" value="1"/>
</dbReference>
<feature type="compositionally biased region" description="Basic and acidic residues" evidence="11">
    <location>
        <begin position="2328"/>
        <end position="2338"/>
    </location>
</feature>
<keyword evidence="8" id="KW-0539">Nucleus</keyword>
<evidence type="ECO:0000256" key="9">
    <source>
        <dbReference type="ARBA" id="ARBA00034494"/>
    </source>
</evidence>
<dbReference type="InterPro" id="IPR000569">
    <property type="entry name" value="HECT_dom"/>
</dbReference>
<evidence type="ECO:0000256" key="5">
    <source>
        <dbReference type="ARBA" id="ARBA00022553"/>
    </source>
</evidence>
<feature type="region of interest" description="Disordered" evidence="11">
    <location>
        <begin position="2946"/>
        <end position="2990"/>
    </location>
</feature>
<dbReference type="Gene3D" id="3.90.1750.10">
    <property type="entry name" value="Hect, E3 ligase catalytic domains"/>
    <property type="match status" value="1"/>
</dbReference>
<feature type="region of interest" description="Disordered" evidence="11">
    <location>
        <begin position="3670"/>
        <end position="3727"/>
    </location>
</feature>
<dbReference type="CDD" id="cd00078">
    <property type="entry name" value="HECTc"/>
    <property type="match status" value="1"/>
</dbReference>
<dbReference type="Pfam" id="PF06012">
    <property type="entry name" value="DUF908"/>
    <property type="match status" value="1"/>
</dbReference>
<feature type="compositionally biased region" description="Polar residues" evidence="11">
    <location>
        <begin position="1531"/>
        <end position="1540"/>
    </location>
</feature>
<feature type="region of interest" description="Disordered" evidence="11">
    <location>
        <begin position="1210"/>
        <end position="1241"/>
    </location>
</feature>
<name>A0ABM0MQ92_SACKO</name>
<dbReference type="InterPro" id="IPR009060">
    <property type="entry name" value="UBA-like_sf"/>
</dbReference>
<dbReference type="PANTHER" id="PTHR11254">
    <property type="entry name" value="HECT DOMAIN UBIQUITIN-PROTEIN LIGASE"/>
    <property type="match status" value="1"/>
</dbReference>
<dbReference type="Gene3D" id="3.30.720.50">
    <property type="match status" value="1"/>
</dbReference>
<feature type="domain" description="HECT" evidence="13">
    <location>
        <begin position="3972"/>
        <end position="4308"/>
    </location>
</feature>
<dbReference type="Gene3D" id="3.30.2410.10">
    <property type="entry name" value="Hect, E3 ligase catalytic domain"/>
    <property type="match status" value="1"/>
</dbReference>
<dbReference type="Pfam" id="PF00627">
    <property type="entry name" value="UBA"/>
    <property type="match status" value="1"/>
</dbReference>
<keyword evidence="7 10" id="KW-0833">Ubl conjugation pathway</keyword>
<feature type="compositionally biased region" description="Basic and acidic residues" evidence="11">
    <location>
        <begin position="3751"/>
        <end position="3770"/>
    </location>
</feature>
<feature type="region of interest" description="Disordered" evidence="11">
    <location>
        <begin position="3446"/>
        <end position="3515"/>
    </location>
</feature>
<feature type="region of interest" description="Disordered" evidence="11">
    <location>
        <begin position="1775"/>
        <end position="1796"/>
    </location>
</feature>
<feature type="compositionally biased region" description="Polar residues" evidence="11">
    <location>
        <begin position="2875"/>
        <end position="2886"/>
    </location>
</feature>
<feature type="compositionally biased region" description="Acidic residues" evidence="11">
    <location>
        <begin position="2266"/>
        <end position="2327"/>
    </location>
</feature>
<feature type="region of interest" description="Disordered" evidence="11">
    <location>
        <begin position="3741"/>
        <end position="3774"/>
    </location>
</feature>
<dbReference type="InterPro" id="IPR025527">
    <property type="entry name" value="HUWE1/Rev1_UBM"/>
</dbReference>
<feature type="compositionally biased region" description="Low complexity" evidence="11">
    <location>
        <begin position="3454"/>
        <end position="3464"/>
    </location>
</feature>
<feature type="compositionally biased region" description="Basic and acidic residues" evidence="11">
    <location>
        <begin position="1862"/>
        <end position="1883"/>
    </location>
</feature>
<feature type="active site" description="Glycyl thioester intermediate" evidence="10">
    <location>
        <position position="4275"/>
    </location>
</feature>
<feature type="compositionally biased region" description="Polar residues" evidence="11">
    <location>
        <begin position="3465"/>
        <end position="3491"/>
    </location>
</feature>
<comment type="subcellular location">
    <subcellularLocation>
        <location evidence="2">Nucleus</location>
    </subcellularLocation>
</comment>
<sequence length="4308" mass="473471">MDAACKTISSSTWILPCDKAENLKLKQLLHSMLYFTALLIEHSFSRHLYNSMEHLTALLSSSDMHTVLAVLNLVYVFSKRSNFIVKLAADKRAALLNRLSFLAESWGGKDNGFGLAQCCQDLPIEEYPNSATTLHFEFYTECKDAKSAKKSVGNTICVIHLDNVDKLAESPAHIMEDIFKSYDVPKDKQVNPKLEAFPQPFATALFSFLYHLASYEAGGEALVSCGMMESLLKVISHPGDEQTHTTFVTRAVRVVDLITNLDMGAFQTHNGLTVFIERLKHEVDICRREVPYVIRPTFNNQQNEDGERDGGLQCFPQRGALLKSMLNFLKKAIQDPAFSDSIRHVMDGSLPSSLKHVISNAEYYGPSLFLLACELVTVYVFQEPSLLSSLQESGLTDVMLHALLIKDVPATKEVLGSLPNVFSALCLNARGLQAFVKCKPFEKLFKVLLSPDYLPAMRRRRSSEPAGDTASNLGSAMDELMRHQPSLRTDATKAIIKLLEEVCAMGRDMKFICSRSSGKSETVTTAVLRVNNAENEVSSEDEEDEDDVSSTTSQTSAPKTDMEAQPPGSETRTPIPLLDYVLNVMKFVESILSNNTTDDHCREFVTQNGLIPLMGILGLPNLPIDFPSTPACQAVASVSKSVLTLAHEPQVLKQGLLHLNEVLQSLEPLHQPLEAPGGSVLLRELASCPNMAEASLSSSATPLLHAMSSAHAYIMMFVHVCRVGSSDIRSISINHWGSDLGQKVLEGLSRLYSSLVWESTILLALCTPDSLPDTCEFGKADMEKLLPKDFQPDVVAKSVKAKVEDKNEPSTSNNLRTNESATSPMDITSDGIAPMDIDDVKGDTTQDAKSKTKMSPQLTHQVKQIKPLLSASSRLGRALAELFGLLVKLCVGSPVRQRRSHHLPTVPSLPPEPARLTATSLCGLLESGLSWTPPEWSPTPRFRLTFFICSVGFTSPMLFDEKKYPYHLMLQKFMSSGGHTALFETFNWALFHGGNAPNKDGSDIPDGTGEFLDAWLMLVEKMVNTKTILESPHTLPVKASQPGFVPFSPVQFLIHTHKAAFHAVMNLWDRKPLKVYGGRMSESMLAILCHILRGESVIRWRLEKEREKEKEKEKSASASASQVLVKLAQLPLWLLVLLLLLEVVQLMDMGFSREHALEALRHTSSIEQATEWILVHPPPLPGAPDLGSEIGLSEEDQMLRAIAMSLGENVLMSTEDEEEQKKKEDEEKKKVEKRKSLEEKDKIKEEDPLEKSVLDNFTGKMLPGCLKLLDELPDTVYRICDLLVVSKIRNGDEWRDDMLMCLIQQVFECAMVLVEAAAPMTVSDTRTVSEWAKQLTAVPESIKLASRIHLFSLLFEAMKIPCAQAVEKSGVLDVLVRLLDGTQHCLAAAKDTTTPKYLAPLMLLVDLYEKTSVGTKRRKEQRKVASHTWKWFDDRNGKWCHYSASNNKTIDDAYYAGETNIRFSAGRRRYTVQFNHMVQVNEETGNRRPVMLSLIQKEVKEPQEAASQLKYSVEESADSGKKRKTEIDESLLSTSVQNQDKATERNSESKKDGVDDKKEAEAPVVEVIGLAPEQIQTIVRCCVGLISVPVDSETLHAVLRVTLRFTREHQNALLFAELDGPKMLLSLKQPSGFPGFTSLATLILRHVMEEPHTLRHTMEKVVRTAATGNIGSSICGVAAGTIGAKELHYIMRVLGPAACHNPDLFVDVAKVILRVALPTPSRRDEDEARLVGPNVPLILKTTSVKSSMPPPIDGPIKQVLCDLLNALVVVQSEEVPPQTADVPKPDMKESPPTVSEEIGQALREVGDDFIRQYSVNGTSNRAVRRQDSIVVDTEAEAGDEDHQVAESSQSSATVVESQESTTVKEKDPEQKDEASIKKSKEETAKLAAANRPLMPKSAILRLLAELVRSYAGCAAMITHYQYTGGQTPHLKEDCHVLAYIMDHLLPQCQTAGDKDTPPLSRVFLASLAACTHSTDAQSALVNEVKSALTRALAFPESAEKHSKVQALTGLISIIIDACPPTGAYHQTQTFKSQTNGMNNIIRLLLKRGLVADLSRIPHHLDLSSPSMASTVNAALKPLETLTRIVNQPTTATTTNKSTKKSGRSSETGTPGEELHADQPQGENVTVVDPSGTGTLDTTAGQDSQAAADMLDISEVESEQLGAQTQEDDHQIGDEHAMEASAELDDIMDEILERQSGNRPAVLQDTLITAPAPTRFIDQGDNRIRCHPLILVDSQDEDAHRDEEEEIGGGLADAEMASHHDSHGDDESAAEDHDDESIHDDDDSDTSACDDDDDSVSEDDHQDDDDDDDDDCDDCDDDEDGSDMEADGGEYHDIDESYDDRVQDRDDDFFVHLEEVFPGDSGFFDDGGFLSNVPSVRSYQLPVSVHDDVTNANDPAGQSIPLAPGGVSVNHPLLIRHSDQHSHITHGHSHSSRLHRAARQRHRAIHVYPPGGRHPNPPAILQRLLGPTAAADVLQLTTSLSSTMGGGQARLLVGDNDFRVLARTDDDLFDDFFHDNYNEGVGNTHISSVPSPLSRWAEESRVLDGESVHDLVAVLKPPILAILEKHRDDELAERKEKRKKENEEDVKKKQEDKEKREKELLNQADKFTVEMLESGSARTEGTQEAISNMAASIAAAAVHLGTSSVPSTLTSTTVTGIVGTPTPASDLESSLITRSSVVTASSAEVLSTPADIVSIPNITPDAPRLQRCVPSVGSTLATDLFASEQAASDSTLDTAQELTNPTAAVTPAMQTVQDVNIVDLTPGIVARYPQEGVMTFTPTASQSEPIPMNIDIQSEADKQPPPAGSVVTPPEESPDNMPSLEGSVVPSASTPTSSGSTVSTSSGAVTIASLLAEGEENVQNQESGERSSAPAETETMPISETSGAATSEEQEGEATALSGEPSAEPSISDIFQGIQLPEGVDPSFLAALPENIRQEVLQEHFGIQQPRIPAAAPPPTPQTTTPANNSASASASATATASATASGTSESSSLTQVNPEFLAALPPHIQEEVLQQERAEQQRLLSQQAGPSSQEPIDPALFIQNLPASLRQTVLQDMDDSNVALLPADMAAEAQALRREMQLRRTQERLLHENSVLSALFRSGFPGRVGGRGVTYARVSIPQSRGSNWAWGNVGRNAQAGSAGPIAKFRGRQLVDAEALTCLLVLLFVDEPKLSTGRLHRVLRNLCYHQQTRVWVIQSLLGILERTHSCEPCASPSSQTSEVVEVLPSTSPMQRTDSFKSNQPSWLSVSMDAALGCRTNVFQIQRSVCGKKASEKSHTVIQIHPQAAPVVCRHVLETLISLAKIFPSQFVPLKAKESQSCSLEDKSNEGMKPGTKPSSQVSNASASGTTKLTSKQESDFWELLVKLDNTSIGKKGKGALKSHLNSAMDKENVAATHEAPISHLMVQLSHPVVRRSAQLTDRLLRLLSLISIALPEIQKTKLSVEESVLNLPGTPARDTTLTSETPTATANHSQDSEMASGTSSVESMEAQGTNDSPKTENKKEDKKEEEEPDEPLISADNLQLAVDVLTSHSCTEEGLEDATSLLLQLSKHDKTRDSVLTLLLVGARQLGFTLCKDIKILLKELRDHNTKTNAALESEGNDDSSLSTGIAHGGLIGDRFNRGQRLVVTAPSHRKGGYELRLPSMSLFTSKTSTQLFFLRILRVIIELRTAKRMKETRERQAKEARERAREERDLAAAAEPSTSQAQGGQEQQNSTEPSTETPAATSAAPTPTVLANNLENVEAPMEVEEGQGTVESKESTSKEKPAEEDKKEAPDNLPRLSAELALDELWDTLSECLVELKETTDHHAVLVLQTAVEAFFLVHATDKDSNKPGELQRLMSREASYSLSSLESGPLSPAPNTPGVTGAPSSPFSRENSIASLVAQNLPPDTLKFLVFAETHRIVLNQILRQSTTPLGDGPFSVLVDYTRVLDFDVKRRYFRQELERMDDGMRREDLAIHLKRDNIFEDSFRELHRRSADEWKNRFYVVFEGEEGQDAGGLLREWYLIISKEIFNPMYALFMISPGDRVTYIPNPSSHCNPNHLSYFKFVGRVIAKAAFDNKLLECYFSRSFYKHILGKPVKYIDMESEDYAFYQGLVFLLEHDVKELGYDLTFSTEIEEFGVTEVRDLKPNGRNIIVTKENKHEYVNLVCQMKMTGAIRKQIDSFLEGFYDIIPKRLISIFNEQELELLISGLPTIDIDDLKANTEYHKYQLNSLQVQWFWRALRSFDQAERANFLQFVTGTSKVPLQGFTALEGMNGPQKFQIHRDDRSTDRLPVAHTCFNQLDLPAYETYDKLRHMIYLAITECTEGFGLA</sequence>
<organism evidence="15 16">
    <name type="scientific">Saccoglossus kowalevskii</name>
    <name type="common">Acorn worm</name>
    <dbReference type="NCBI Taxonomy" id="10224"/>
    <lineage>
        <taxon>Eukaryota</taxon>
        <taxon>Metazoa</taxon>
        <taxon>Hemichordata</taxon>
        <taxon>Enteropneusta</taxon>
        <taxon>Harrimaniidae</taxon>
        <taxon>Saccoglossus</taxon>
    </lineage>
</organism>
<dbReference type="EC" id="2.3.2.26" evidence="4"/>
<dbReference type="InterPro" id="IPR041918">
    <property type="entry name" value="UBA_HUWE1"/>
</dbReference>
<dbReference type="PROSITE" id="PS50918">
    <property type="entry name" value="WWE"/>
    <property type="match status" value="1"/>
</dbReference>
<dbReference type="SUPFAM" id="SSF117839">
    <property type="entry name" value="WWE domain"/>
    <property type="match status" value="1"/>
</dbReference>
<feature type="compositionally biased region" description="Basic and acidic residues" evidence="11">
    <location>
        <begin position="1541"/>
        <end position="1558"/>
    </location>
</feature>
<dbReference type="PROSITE" id="PS50030">
    <property type="entry name" value="UBA"/>
    <property type="match status" value="1"/>
</dbReference>
<dbReference type="InterPro" id="IPR018123">
    <property type="entry name" value="WWE-dom_subgr"/>
</dbReference>
<keyword evidence="5" id="KW-0597">Phosphoprotein</keyword>
<dbReference type="InterPro" id="IPR010314">
    <property type="entry name" value="E3_Ub_ligase_DUF913"/>
</dbReference>
<dbReference type="PANTHER" id="PTHR11254:SF67">
    <property type="entry name" value="E3 UBIQUITIN-PROTEIN LIGASE HUWE1"/>
    <property type="match status" value="1"/>
</dbReference>
<feature type="compositionally biased region" description="Basic and acidic residues" evidence="11">
    <location>
        <begin position="2569"/>
        <end position="2599"/>
    </location>
</feature>
<dbReference type="SUPFAM" id="SSF56204">
    <property type="entry name" value="Hect, E3 ligase catalytic domain"/>
    <property type="match status" value="1"/>
</dbReference>
<feature type="compositionally biased region" description="Low complexity" evidence="11">
    <location>
        <begin position="2957"/>
        <end position="2988"/>
    </location>
</feature>
<dbReference type="Gene3D" id="6.10.250.1630">
    <property type="match status" value="1"/>
</dbReference>
<feature type="compositionally biased region" description="Polar residues" evidence="11">
    <location>
        <begin position="3696"/>
        <end position="3709"/>
    </location>
</feature>
<feature type="compositionally biased region" description="Polar residues" evidence="11">
    <location>
        <begin position="3331"/>
        <end position="3345"/>
    </location>
</feature>
<dbReference type="InterPro" id="IPR015940">
    <property type="entry name" value="UBA"/>
</dbReference>
<feature type="compositionally biased region" description="Polar residues" evidence="11">
    <location>
        <begin position="809"/>
        <end position="826"/>
    </location>
</feature>
<feature type="compositionally biased region" description="Basic and acidic residues" evidence="11">
    <location>
        <begin position="3492"/>
        <end position="3501"/>
    </location>
</feature>
<comment type="pathway">
    <text evidence="3">Protein modification; protein ubiquitination.</text>
</comment>
<comment type="similarity">
    <text evidence="9">Belongs to the UPL family. TOM1/PTR1 subfamily.</text>
</comment>
<evidence type="ECO:0000259" key="12">
    <source>
        <dbReference type="PROSITE" id="PS50030"/>
    </source>
</evidence>
<dbReference type="InterPro" id="IPR004170">
    <property type="entry name" value="WWE_dom"/>
</dbReference>
<dbReference type="Pfam" id="PF00632">
    <property type="entry name" value="HECT"/>
    <property type="match status" value="1"/>
</dbReference>
<feature type="region of interest" description="Disordered" evidence="11">
    <location>
        <begin position="800"/>
        <end position="834"/>
    </location>
</feature>
<feature type="region of interest" description="Disordered" evidence="11">
    <location>
        <begin position="529"/>
        <end position="573"/>
    </location>
</feature>
<dbReference type="Pfam" id="PF02825">
    <property type="entry name" value="WWE"/>
    <property type="match status" value="1"/>
</dbReference>
<proteinExistence type="inferred from homology"/>
<feature type="compositionally biased region" description="Low complexity" evidence="11">
    <location>
        <begin position="3842"/>
        <end position="3851"/>
    </location>
</feature>
<feature type="region of interest" description="Disordered" evidence="11">
    <location>
        <begin position="3316"/>
        <end position="3345"/>
    </location>
</feature>
<feature type="domain" description="UBA" evidence="12">
    <location>
        <begin position="1143"/>
        <end position="1176"/>
    </location>
</feature>
<feature type="compositionally biased region" description="Basic and acidic residues" evidence="11">
    <location>
        <begin position="3670"/>
        <end position="3690"/>
    </location>
</feature>
<dbReference type="Pfam" id="PF14377">
    <property type="entry name" value="UBM"/>
    <property type="match status" value="3"/>
</dbReference>
<dbReference type="Pfam" id="PF06025">
    <property type="entry name" value="DUF913"/>
    <property type="match status" value="1"/>
</dbReference>
<gene>
    <name evidence="16" type="primary">LOC100371483</name>
</gene>
<dbReference type="GeneID" id="100371483"/>
<feature type="region of interest" description="Disordered" evidence="11">
    <location>
        <begin position="2255"/>
        <end position="2338"/>
    </location>
</feature>
<evidence type="ECO:0000259" key="13">
    <source>
        <dbReference type="PROSITE" id="PS50237"/>
    </source>
</evidence>
<evidence type="ECO:0000256" key="8">
    <source>
        <dbReference type="ARBA" id="ARBA00023242"/>
    </source>
</evidence>
<feature type="domain" description="WWE" evidence="14">
    <location>
        <begin position="1415"/>
        <end position="1492"/>
    </location>
</feature>
<dbReference type="InterPro" id="IPR010309">
    <property type="entry name" value="E3_Ub_ligase_DUF908"/>
</dbReference>
<keyword evidence="6" id="KW-0808">Transferase</keyword>
<feature type="compositionally biased region" description="Low complexity" evidence="11">
    <location>
        <begin position="3710"/>
        <end position="3727"/>
    </location>
</feature>
<feature type="region of interest" description="Disordered" evidence="11">
    <location>
        <begin position="2793"/>
        <end position="2840"/>
    </location>
</feature>
<evidence type="ECO:0000256" key="11">
    <source>
        <dbReference type="SAM" id="MobiDB-lite"/>
    </source>
</evidence>
<feature type="region of interest" description="Disordered" evidence="11">
    <location>
        <begin position="2852"/>
        <end position="2905"/>
    </location>
</feature>
<evidence type="ECO:0000313" key="15">
    <source>
        <dbReference type="Proteomes" id="UP000694865"/>
    </source>
</evidence>
<dbReference type="SMART" id="SM00678">
    <property type="entry name" value="WWE"/>
    <property type="match status" value="1"/>
</dbReference>
<evidence type="ECO:0000256" key="3">
    <source>
        <dbReference type="ARBA" id="ARBA00004906"/>
    </source>
</evidence>
<comment type="catalytic activity">
    <reaction evidence="1">
        <text>S-ubiquitinyl-[E2 ubiquitin-conjugating enzyme]-L-cysteine + [acceptor protein]-L-lysine = [E2 ubiquitin-conjugating enzyme]-L-cysteine + N(6)-ubiquitinyl-[acceptor protein]-L-lysine.</text>
        <dbReference type="EC" id="2.3.2.26"/>
    </reaction>
</comment>
<dbReference type="CDD" id="cd14288">
    <property type="entry name" value="UBA_HUWE1"/>
    <property type="match status" value="1"/>
</dbReference>
<evidence type="ECO:0000259" key="14">
    <source>
        <dbReference type="PROSITE" id="PS50918"/>
    </source>
</evidence>
<dbReference type="SMART" id="SM00119">
    <property type="entry name" value="HECTc"/>
    <property type="match status" value="1"/>
</dbReference>
<accession>A0ABM0MQ92</accession>
<feature type="compositionally biased region" description="Polar residues" evidence="11">
    <location>
        <begin position="1845"/>
        <end position="1861"/>
    </location>
</feature>
<reference evidence="16" key="1">
    <citation type="submission" date="2025-08" db="UniProtKB">
        <authorList>
            <consortium name="RefSeq"/>
        </authorList>
    </citation>
    <scope>IDENTIFICATION</scope>
    <source>
        <tissue evidence="16">Testes</tissue>
    </source>
</reference>
<dbReference type="Gene3D" id="1.10.8.10">
    <property type="entry name" value="DNA helicase RuvA subunit, C-terminal domain"/>
    <property type="match status" value="1"/>
</dbReference>
<dbReference type="RefSeq" id="XP_006822183.1">
    <property type="nucleotide sequence ID" value="XM_006822120.1"/>
</dbReference>
<feature type="compositionally biased region" description="Basic and acidic residues" evidence="11">
    <location>
        <begin position="1219"/>
        <end position="1241"/>
    </location>
</feature>
<dbReference type="InterPro" id="IPR035983">
    <property type="entry name" value="Hect_E3_ubiquitin_ligase"/>
</dbReference>
<feature type="compositionally biased region" description="Acidic residues" evidence="11">
    <location>
        <begin position="537"/>
        <end position="548"/>
    </location>
</feature>
<evidence type="ECO:0000313" key="16">
    <source>
        <dbReference type="RefSeq" id="XP_006822183.1"/>
    </source>
</evidence>